<dbReference type="HOGENOM" id="CLU_149157_0_0_0"/>
<dbReference type="EMBL" id="DF820457">
    <property type="protein sequence ID" value="GAK51823.1"/>
    <property type="molecule type" value="Genomic_DNA"/>
</dbReference>
<evidence type="ECO:0008006" key="3">
    <source>
        <dbReference type="Google" id="ProtNLM"/>
    </source>
</evidence>
<evidence type="ECO:0000313" key="2">
    <source>
        <dbReference type="Proteomes" id="UP000030700"/>
    </source>
</evidence>
<keyword evidence="2" id="KW-1185">Reference proteome</keyword>
<evidence type="ECO:0000313" key="1">
    <source>
        <dbReference type="EMBL" id="GAK51823.1"/>
    </source>
</evidence>
<protein>
    <recommendedName>
        <fullName evidence="3">Co-chaperone DjlA N-terminal domain-containing protein</fullName>
    </recommendedName>
</protein>
<organism evidence="1">
    <name type="scientific">Candidatus Moduliflexus flocculans</name>
    <dbReference type="NCBI Taxonomy" id="1499966"/>
    <lineage>
        <taxon>Bacteria</taxon>
        <taxon>Candidatus Moduliflexota</taxon>
        <taxon>Candidatus Moduliflexia</taxon>
        <taxon>Candidatus Moduliflexales</taxon>
        <taxon>Candidatus Moduliflexaceae</taxon>
    </lineage>
</organism>
<dbReference type="InterPro" id="IPR029024">
    <property type="entry name" value="TerB-like"/>
</dbReference>
<name>A0A081BN57_9BACT</name>
<proteinExistence type="predicted"/>
<dbReference type="Gene3D" id="1.10.3680.10">
    <property type="entry name" value="TerB-like"/>
    <property type="match status" value="1"/>
</dbReference>
<dbReference type="Proteomes" id="UP000030700">
    <property type="component" value="Unassembled WGS sequence"/>
</dbReference>
<sequence>MNLFEVLKNILTKEPMRHDDWTQEQREAFFDLLLLGMYVDGKLSVQEMDALDQNVQTLMVETGVSWEAYISSALHKIRNVEGDEKQRYELLQNIRGRLGDATKRGIAVQELKELLAVDGKEEQEQSFLDDVKALFKIRPFAGEEE</sequence>
<accession>A0A081BN57</accession>
<gene>
    <name evidence="1" type="ORF">U14_03069</name>
</gene>
<dbReference type="AlphaFoldDB" id="A0A081BN57"/>
<reference evidence="1" key="1">
    <citation type="journal article" date="2015" name="PeerJ">
        <title>First genomic representation of candidate bacterial phylum KSB3 points to enhanced environmental sensing as a trigger of wastewater bulking.</title>
        <authorList>
            <person name="Sekiguchi Y."/>
            <person name="Ohashi A."/>
            <person name="Parks D.H."/>
            <person name="Yamauchi T."/>
            <person name="Tyson G.W."/>
            <person name="Hugenholtz P."/>
        </authorList>
    </citation>
    <scope>NUCLEOTIDE SEQUENCE [LARGE SCALE GENOMIC DNA]</scope>
</reference>
<dbReference type="SUPFAM" id="SSF158682">
    <property type="entry name" value="TerB-like"/>
    <property type="match status" value="1"/>
</dbReference>